<keyword evidence="1" id="KW-0732">Signal</keyword>
<comment type="caution">
    <text evidence="2">The sequence shown here is derived from an EMBL/GenBank/DDBJ whole genome shotgun (WGS) entry which is preliminary data.</text>
</comment>
<evidence type="ECO:0000256" key="1">
    <source>
        <dbReference type="SAM" id="SignalP"/>
    </source>
</evidence>
<evidence type="ECO:0008006" key="4">
    <source>
        <dbReference type="Google" id="ProtNLM"/>
    </source>
</evidence>
<dbReference type="RefSeq" id="WP_146510877.1">
    <property type="nucleotide sequence ID" value="NZ_SIHI01000011.1"/>
</dbReference>
<accession>A0A5C5WNG0</accession>
<reference evidence="2 3" key="1">
    <citation type="submission" date="2019-02" db="EMBL/GenBank/DDBJ databases">
        <title>Deep-cultivation of Planctomycetes and their phenomic and genomic characterization uncovers novel biology.</title>
        <authorList>
            <person name="Wiegand S."/>
            <person name="Jogler M."/>
            <person name="Boedeker C."/>
            <person name="Pinto D."/>
            <person name="Vollmers J."/>
            <person name="Rivas-Marin E."/>
            <person name="Kohn T."/>
            <person name="Peeters S.H."/>
            <person name="Heuer A."/>
            <person name="Rast P."/>
            <person name="Oberbeckmann S."/>
            <person name="Bunk B."/>
            <person name="Jeske O."/>
            <person name="Meyerdierks A."/>
            <person name="Storesund J.E."/>
            <person name="Kallscheuer N."/>
            <person name="Luecker S."/>
            <person name="Lage O.M."/>
            <person name="Pohl T."/>
            <person name="Merkel B.J."/>
            <person name="Hornburger P."/>
            <person name="Mueller R.-W."/>
            <person name="Bruemmer F."/>
            <person name="Labrenz M."/>
            <person name="Spormann A.M."/>
            <person name="Op Den Camp H."/>
            <person name="Overmann J."/>
            <person name="Amann R."/>
            <person name="Jetten M.S.M."/>
            <person name="Mascher T."/>
            <person name="Medema M.H."/>
            <person name="Devos D.P."/>
            <person name="Kaster A.-K."/>
            <person name="Ovreas L."/>
            <person name="Rohde M."/>
            <person name="Galperin M.Y."/>
            <person name="Jogler C."/>
        </authorList>
    </citation>
    <scope>NUCLEOTIDE SEQUENCE [LARGE SCALE GENOMIC DNA]</scope>
    <source>
        <strain evidence="2 3">KOR42</strain>
    </source>
</reference>
<sequence precursor="true">MNNPSKLRMTTLLMLLLAMMISGCGAPRDKSPAAEPQVFQGARPQSRNEPATRVVMILMDLSGSFTEKMANDGEAYQFALNVIDQYFRSQSGTNDNIVLAQISGTRRSLLWEGSPRQLRETFPSADSFREFLLSNADPRGSLVHEGMRNAIDYLTHHSVYGTSNAKTVTLVLSDMDDTSFGDSEERLNKSLVANAHNQGAIGIYFCNQLTVEDWKQRLASAGYINYVVESEIVGKPQLPKFEVFPRTVE</sequence>
<dbReference type="AlphaFoldDB" id="A0A5C5WNG0"/>
<gene>
    <name evidence="2" type="ORF">KOR42_34220</name>
</gene>
<name>A0A5C5WNG0_9PLAN</name>
<dbReference type="Gene3D" id="3.40.50.410">
    <property type="entry name" value="von Willebrand factor, type A domain"/>
    <property type="match status" value="1"/>
</dbReference>
<dbReference type="Proteomes" id="UP000317243">
    <property type="component" value="Unassembled WGS sequence"/>
</dbReference>
<keyword evidence="3" id="KW-1185">Reference proteome</keyword>
<feature type="signal peptide" evidence="1">
    <location>
        <begin position="1"/>
        <end position="25"/>
    </location>
</feature>
<dbReference type="OrthoDB" id="267207at2"/>
<dbReference type="EMBL" id="SIHI01000011">
    <property type="protein sequence ID" value="TWT51735.1"/>
    <property type="molecule type" value="Genomic_DNA"/>
</dbReference>
<evidence type="ECO:0000313" key="2">
    <source>
        <dbReference type="EMBL" id="TWT51735.1"/>
    </source>
</evidence>
<dbReference type="InterPro" id="IPR036465">
    <property type="entry name" value="vWFA_dom_sf"/>
</dbReference>
<feature type="chain" id="PRO_5022931335" description="VWFA domain-containing protein" evidence="1">
    <location>
        <begin position="26"/>
        <end position="249"/>
    </location>
</feature>
<dbReference type="PROSITE" id="PS51257">
    <property type="entry name" value="PROKAR_LIPOPROTEIN"/>
    <property type="match status" value="1"/>
</dbReference>
<organism evidence="2 3">
    <name type="scientific">Thalassoglobus neptunius</name>
    <dbReference type="NCBI Taxonomy" id="1938619"/>
    <lineage>
        <taxon>Bacteria</taxon>
        <taxon>Pseudomonadati</taxon>
        <taxon>Planctomycetota</taxon>
        <taxon>Planctomycetia</taxon>
        <taxon>Planctomycetales</taxon>
        <taxon>Planctomycetaceae</taxon>
        <taxon>Thalassoglobus</taxon>
    </lineage>
</organism>
<evidence type="ECO:0000313" key="3">
    <source>
        <dbReference type="Proteomes" id="UP000317243"/>
    </source>
</evidence>
<protein>
    <recommendedName>
        <fullName evidence="4">VWFA domain-containing protein</fullName>
    </recommendedName>
</protein>
<proteinExistence type="predicted"/>
<dbReference type="SUPFAM" id="SSF53300">
    <property type="entry name" value="vWA-like"/>
    <property type="match status" value="1"/>
</dbReference>